<protein>
    <submittedName>
        <fullName evidence="2">GM13500</fullName>
    </submittedName>
</protein>
<keyword evidence="3" id="KW-1185">Reference proteome</keyword>
<dbReference type="GO" id="GO:0060293">
    <property type="term" value="C:germ plasm"/>
    <property type="evidence" value="ECO:0007669"/>
    <property type="project" value="EnsemblMetazoa"/>
</dbReference>
<evidence type="ECO:0000313" key="2">
    <source>
        <dbReference type="EMBL" id="EDW52006.1"/>
    </source>
</evidence>
<dbReference type="GO" id="GO:0005096">
    <property type="term" value="F:GTPase activator activity"/>
    <property type="evidence" value="ECO:0007669"/>
    <property type="project" value="EnsemblMetazoa"/>
</dbReference>
<dbReference type="EMBL" id="CH480818">
    <property type="protein sequence ID" value="EDW52006.1"/>
    <property type="molecule type" value="Genomic_DNA"/>
</dbReference>
<dbReference type="AlphaFoldDB" id="B4HY76"/>
<organism evidence="3">
    <name type="scientific">Drosophila sechellia</name>
    <name type="common">Fruit fly</name>
    <dbReference type="NCBI Taxonomy" id="7238"/>
    <lineage>
        <taxon>Eukaryota</taxon>
        <taxon>Metazoa</taxon>
        <taxon>Ecdysozoa</taxon>
        <taxon>Arthropoda</taxon>
        <taxon>Hexapoda</taxon>
        <taxon>Insecta</taxon>
        <taxon>Pterygota</taxon>
        <taxon>Neoptera</taxon>
        <taxon>Endopterygota</taxon>
        <taxon>Diptera</taxon>
        <taxon>Brachycera</taxon>
        <taxon>Muscomorpha</taxon>
        <taxon>Ephydroidea</taxon>
        <taxon>Drosophilidae</taxon>
        <taxon>Drosophila</taxon>
        <taxon>Sophophora</taxon>
    </lineage>
</organism>
<feature type="compositionally biased region" description="Low complexity" evidence="1">
    <location>
        <begin position="66"/>
        <end position="84"/>
    </location>
</feature>
<sequence>MSSYRTLVDHGHPIIVGGCEISLASSSATSSPKPLHRMIKYWRNSSGKIPGLRKSESFAEYRRHSSNSAAISGGSGGRSSTSSARQLQYQRLEMESCENLDMLTEPLRSTATTILAPIVEFVDRIHQWNLKSELRAQ</sequence>
<gene>
    <name evidence="2" type="primary">Dsec\GM13500</name>
    <name evidence="2" type="ORF">Dsec_GM13500</name>
</gene>
<name>B4HY76_DROSE</name>
<dbReference type="OMA" id="HIIVGGS"/>
<evidence type="ECO:0000256" key="1">
    <source>
        <dbReference type="SAM" id="MobiDB-lite"/>
    </source>
</evidence>
<dbReference type="PhylomeDB" id="B4HY76"/>
<accession>B4HY76</accession>
<evidence type="ECO:0000313" key="3">
    <source>
        <dbReference type="Proteomes" id="UP000001292"/>
    </source>
</evidence>
<proteinExistence type="predicted"/>
<dbReference type="Proteomes" id="UP000001292">
    <property type="component" value="Unassembled WGS sequence"/>
</dbReference>
<feature type="region of interest" description="Disordered" evidence="1">
    <location>
        <begin position="63"/>
        <end position="86"/>
    </location>
</feature>
<reference evidence="2 3" key="1">
    <citation type="journal article" date="2007" name="Nature">
        <title>Evolution of genes and genomes on the Drosophila phylogeny.</title>
        <authorList>
            <consortium name="Drosophila 12 Genomes Consortium"/>
            <person name="Clark A.G."/>
            <person name="Eisen M.B."/>
            <person name="Smith D.R."/>
            <person name="Bergman C.M."/>
            <person name="Oliver B."/>
            <person name="Markow T.A."/>
            <person name="Kaufman T.C."/>
            <person name="Kellis M."/>
            <person name="Gelbart W."/>
            <person name="Iyer V.N."/>
            <person name="Pollard D.A."/>
            <person name="Sackton T.B."/>
            <person name="Larracuente A.M."/>
            <person name="Singh N.D."/>
            <person name="Abad J.P."/>
            <person name="Abt D.N."/>
            <person name="Adryan B."/>
            <person name="Aguade M."/>
            <person name="Akashi H."/>
            <person name="Anderson W.W."/>
            <person name="Aquadro C.F."/>
            <person name="Ardell D.H."/>
            <person name="Arguello R."/>
            <person name="Artieri C.G."/>
            <person name="Barbash D.A."/>
            <person name="Barker D."/>
            <person name="Barsanti P."/>
            <person name="Batterham P."/>
            <person name="Batzoglou S."/>
            <person name="Begun D."/>
            <person name="Bhutkar A."/>
            <person name="Blanco E."/>
            <person name="Bosak S.A."/>
            <person name="Bradley R.K."/>
            <person name="Brand A.D."/>
            <person name="Brent M.R."/>
            <person name="Brooks A.N."/>
            <person name="Brown R.H."/>
            <person name="Butlin R.K."/>
            <person name="Caggese C."/>
            <person name="Calvi B.R."/>
            <person name="Bernardo de Carvalho A."/>
            <person name="Caspi A."/>
            <person name="Castrezana S."/>
            <person name="Celniker S.E."/>
            <person name="Chang J.L."/>
            <person name="Chapple C."/>
            <person name="Chatterji S."/>
            <person name="Chinwalla A."/>
            <person name="Civetta A."/>
            <person name="Clifton S.W."/>
            <person name="Comeron J.M."/>
            <person name="Costello J.C."/>
            <person name="Coyne J.A."/>
            <person name="Daub J."/>
            <person name="David R.G."/>
            <person name="Delcher A.L."/>
            <person name="Delehaunty K."/>
            <person name="Do C.B."/>
            <person name="Ebling H."/>
            <person name="Edwards K."/>
            <person name="Eickbush T."/>
            <person name="Evans J.D."/>
            <person name="Filipski A."/>
            <person name="Findeiss S."/>
            <person name="Freyhult E."/>
            <person name="Fulton L."/>
            <person name="Fulton R."/>
            <person name="Garcia A.C."/>
            <person name="Gardiner A."/>
            <person name="Garfield D.A."/>
            <person name="Garvin B.E."/>
            <person name="Gibson G."/>
            <person name="Gilbert D."/>
            <person name="Gnerre S."/>
            <person name="Godfrey J."/>
            <person name="Good R."/>
            <person name="Gotea V."/>
            <person name="Gravely B."/>
            <person name="Greenberg A.J."/>
            <person name="Griffiths-Jones S."/>
            <person name="Gross S."/>
            <person name="Guigo R."/>
            <person name="Gustafson E.A."/>
            <person name="Haerty W."/>
            <person name="Hahn M.W."/>
            <person name="Halligan D.L."/>
            <person name="Halpern A.L."/>
            <person name="Halter G.M."/>
            <person name="Han M.V."/>
            <person name="Heger A."/>
            <person name="Hillier L."/>
            <person name="Hinrichs A.S."/>
            <person name="Holmes I."/>
            <person name="Hoskins R.A."/>
            <person name="Hubisz M.J."/>
            <person name="Hultmark D."/>
            <person name="Huntley M.A."/>
            <person name="Jaffe D.B."/>
            <person name="Jagadeeshan S."/>
            <person name="Jeck W.R."/>
            <person name="Johnson J."/>
            <person name="Jones C.D."/>
            <person name="Jordan W.C."/>
            <person name="Karpen G.H."/>
            <person name="Kataoka E."/>
            <person name="Keightley P.D."/>
            <person name="Kheradpour P."/>
            <person name="Kirkness E.F."/>
            <person name="Koerich L.B."/>
            <person name="Kristiansen K."/>
            <person name="Kudrna D."/>
            <person name="Kulathinal R.J."/>
            <person name="Kumar S."/>
            <person name="Kwok R."/>
            <person name="Lander E."/>
            <person name="Langley C.H."/>
            <person name="Lapoint R."/>
            <person name="Lazzaro B.P."/>
            <person name="Lee S.J."/>
            <person name="Levesque L."/>
            <person name="Li R."/>
            <person name="Lin C.F."/>
            <person name="Lin M.F."/>
            <person name="Lindblad-Toh K."/>
            <person name="Llopart A."/>
            <person name="Long M."/>
            <person name="Low L."/>
            <person name="Lozovsky E."/>
            <person name="Lu J."/>
            <person name="Luo M."/>
            <person name="Machado C.A."/>
            <person name="Makalowski W."/>
            <person name="Marzo M."/>
            <person name="Matsuda M."/>
            <person name="Matzkin L."/>
            <person name="McAllister B."/>
            <person name="McBride C.S."/>
            <person name="McKernan B."/>
            <person name="McKernan K."/>
            <person name="Mendez-Lago M."/>
            <person name="Minx P."/>
            <person name="Mollenhauer M.U."/>
            <person name="Montooth K."/>
            <person name="Mount S.M."/>
            <person name="Mu X."/>
            <person name="Myers E."/>
            <person name="Negre B."/>
            <person name="Newfeld S."/>
            <person name="Nielsen R."/>
            <person name="Noor M.A."/>
            <person name="O'Grady P."/>
            <person name="Pachter L."/>
            <person name="Papaceit M."/>
            <person name="Parisi M.J."/>
            <person name="Parisi M."/>
            <person name="Parts L."/>
            <person name="Pedersen J.S."/>
            <person name="Pesole G."/>
            <person name="Phillippy A.M."/>
            <person name="Ponting C.P."/>
            <person name="Pop M."/>
            <person name="Porcelli D."/>
            <person name="Powell J.R."/>
            <person name="Prohaska S."/>
            <person name="Pruitt K."/>
            <person name="Puig M."/>
            <person name="Quesneville H."/>
            <person name="Ram K.R."/>
            <person name="Rand D."/>
            <person name="Rasmussen M.D."/>
            <person name="Reed L.K."/>
            <person name="Reenan R."/>
            <person name="Reily A."/>
            <person name="Remington K.A."/>
            <person name="Rieger T.T."/>
            <person name="Ritchie M.G."/>
            <person name="Robin C."/>
            <person name="Rogers Y.H."/>
            <person name="Rohde C."/>
            <person name="Rozas J."/>
            <person name="Rubenfield M.J."/>
            <person name="Ruiz A."/>
            <person name="Russo S."/>
            <person name="Salzberg S.L."/>
            <person name="Sanchez-Gracia A."/>
            <person name="Saranga D.J."/>
            <person name="Sato H."/>
            <person name="Schaeffer S.W."/>
            <person name="Schatz M.C."/>
            <person name="Schlenke T."/>
            <person name="Schwartz R."/>
            <person name="Segarra C."/>
            <person name="Singh R.S."/>
            <person name="Sirot L."/>
            <person name="Sirota M."/>
            <person name="Sisneros N.B."/>
            <person name="Smith C.D."/>
            <person name="Smith T.F."/>
            <person name="Spieth J."/>
            <person name="Stage D.E."/>
            <person name="Stark A."/>
            <person name="Stephan W."/>
            <person name="Strausberg R.L."/>
            <person name="Strempel S."/>
            <person name="Sturgill D."/>
            <person name="Sutton G."/>
            <person name="Sutton G.G."/>
            <person name="Tao W."/>
            <person name="Teichmann S."/>
            <person name="Tobari Y.N."/>
            <person name="Tomimura Y."/>
            <person name="Tsolas J.M."/>
            <person name="Valente V.L."/>
            <person name="Venter E."/>
            <person name="Venter J.C."/>
            <person name="Vicario S."/>
            <person name="Vieira F.G."/>
            <person name="Vilella A.J."/>
            <person name="Villasante A."/>
            <person name="Walenz B."/>
            <person name="Wang J."/>
            <person name="Wasserman M."/>
            <person name="Watts T."/>
            <person name="Wilson D."/>
            <person name="Wilson R.K."/>
            <person name="Wing R.A."/>
            <person name="Wolfner M.F."/>
            <person name="Wong A."/>
            <person name="Wong G.K."/>
            <person name="Wu C.I."/>
            <person name="Wu G."/>
            <person name="Yamamoto D."/>
            <person name="Yang H.P."/>
            <person name="Yang S.P."/>
            <person name="Yorke J.A."/>
            <person name="Yoshida K."/>
            <person name="Zdobnov E."/>
            <person name="Zhang P."/>
            <person name="Zhang Y."/>
            <person name="Zimin A.V."/>
            <person name="Baldwin J."/>
            <person name="Abdouelleil A."/>
            <person name="Abdulkadir J."/>
            <person name="Abebe A."/>
            <person name="Abera B."/>
            <person name="Abreu J."/>
            <person name="Acer S.C."/>
            <person name="Aftuck L."/>
            <person name="Alexander A."/>
            <person name="An P."/>
            <person name="Anderson E."/>
            <person name="Anderson S."/>
            <person name="Arachi H."/>
            <person name="Azer M."/>
            <person name="Bachantsang P."/>
            <person name="Barry A."/>
            <person name="Bayul T."/>
            <person name="Berlin A."/>
            <person name="Bessette D."/>
            <person name="Bloom T."/>
            <person name="Blye J."/>
            <person name="Boguslavskiy L."/>
            <person name="Bonnet C."/>
            <person name="Boukhgalter B."/>
            <person name="Bourzgui I."/>
            <person name="Brown A."/>
            <person name="Cahill P."/>
            <person name="Channer S."/>
            <person name="Cheshatsang Y."/>
            <person name="Chuda L."/>
            <person name="Citroen M."/>
            <person name="Collymore A."/>
            <person name="Cooke P."/>
            <person name="Costello M."/>
            <person name="D'Aco K."/>
            <person name="Daza R."/>
            <person name="De Haan G."/>
            <person name="DeGray S."/>
            <person name="DeMaso C."/>
            <person name="Dhargay N."/>
            <person name="Dooley K."/>
            <person name="Dooley E."/>
            <person name="Doricent M."/>
            <person name="Dorje P."/>
            <person name="Dorjee K."/>
            <person name="Dupes A."/>
            <person name="Elong R."/>
            <person name="Falk J."/>
            <person name="Farina A."/>
            <person name="Faro S."/>
            <person name="Ferguson D."/>
            <person name="Fisher S."/>
            <person name="Foley C.D."/>
            <person name="Franke A."/>
            <person name="Friedrich D."/>
            <person name="Gadbois L."/>
            <person name="Gearin G."/>
            <person name="Gearin C.R."/>
            <person name="Giannoukos G."/>
            <person name="Goode T."/>
            <person name="Graham J."/>
            <person name="Grandbois E."/>
            <person name="Grewal S."/>
            <person name="Gyaltsen K."/>
            <person name="Hafez N."/>
            <person name="Hagos B."/>
            <person name="Hall J."/>
            <person name="Henson C."/>
            <person name="Hollinger A."/>
            <person name="Honan T."/>
            <person name="Huard M.D."/>
            <person name="Hughes L."/>
            <person name="Hurhula B."/>
            <person name="Husby M.E."/>
            <person name="Kamat A."/>
            <person name="Kanga B."/>
            <person name="Kashin S."/>
            <person name="Khazanovich D."/>
            <person name="Kisner P."/>
            <person name="Lance K."/>
            <person name="Lara M."/>
            <person name="Lee W."/>
            <person name="Lennon N."/>
            <person name="Letendre F."/>
            <person name="LeVine R."/>
            <person name="Lipovsky A."/>
            <person name="Liu X."/>
            <person name="Liu J."/>
            <person name="Liu S."/>
            <person name="Lokyitsang T."/>
            <person name="Lokyitsang Y."/>
            <person name="Lubonja R."/>
            <person name="Lui A."/>
            <person name="MacDonald P."/>
            <person name="Magnisalis V."/>
            <person name="Maru K."/>
            <person name="Matthews C."/>
            <person name="McCusker W."/>
            <person name="McDonough S."/>
            <person name="Mehta T."/>
            <person name="Meldrim J."/>
            <person name="Meneus L."/>
            <person name="Mihai O."/>
            <person name="Mihalev A."/>
            <person name="Mihova T."/>
            <person name="Mittelman R."/>
            <person name="Mlenga V."/>
            <person name="Montmayeur A."/>
            <person name="Mulrain L."/>
            <person name="Navidi A."/>
            <person name="Naylor J."/>
            <person name="Negash T."/>
            <person name="Nguyen T."/>
            <person name="Nguyen N."/>
            <person name="Nicol R."/>
            <person name="Norbu C."/>
            <person name="Norbu N."/>
            <person name="Novod N."/>
            <person name="O'Neill B."/>
            <person name="Osman S."/>
            <person name="Markiewicz E."/>
            <person name="Oyono O.L."/>
            <person name="Patti C."/>
            <person name="Phunkhang P."/>
            <person name="Pierre F."/>
            <person name="Priest M."/>
            <person name="Raghuraman S."/>
            <person name="Rege F."/>
            <person name="Reyes R."/>
            <person name="Rise C."/>
            <person name="Rogov P."/>
            <person name="Ross K."/>
            <person name="Ryan E."/>
            <person name="Settipalli S."/>
            <person name="Shea T."/>
            <person name="Sherpa N."/>
            <person name="Shi L."/>
            <person name="Shih D."/>
            <person name="Sparrow T."/>
            <person name="Spaulding J."/>
            <person name="Stalker J."/>
            <person name="Stange-Thomann N."/>
            <person name="Stavropoulos S."/>
            <person name="Stone C."/>
            <person name="Strader C."/>
            <person name="Tesfaye S."/>
            <person name="Thomson T."/>
            <person name="Thoulutsang Y."/>
            <person name="Thoulutsang D."/>
            <person name="Topham K."/>
            <person name="Topping I."/>
            <person name="Tsamla T."/>
            <person name="Vassiliev H."/>
            <person name="Vo A."/>
            <person name="Wangchuk T."/>
            <person name="Wangdi T."/>
            <person name="Weiand M."/>
            <person name="Wilkinson J."/>
            <person name="Wilson A."/>
            <person name="Yadav S."/>
            <person name="Young G."/>
            <person name="Yu Q."/>
            <person name="Zembek L."/>
            <person name="Zhong D."/>
            <person name="Zimmer A."/>
            <person name="Zwirko Z."/>
            <person name="Jaffe D.B."/>
            <person name="Alvarez P."/>
            <person name="Brockman W."/>
            <person name="Butler J."/>
            <person name="Chin C."/>
            <person name="Gnerre S."/>
            <person name="Grabherr M."/>
            <person name="Kleber M."/>
            <person name="Mauceli E."/>
            <person name="MacCallum I."/>
        </authorList>
    </citation>
    <scope>NUCLEOTIDE SEQUENCE [LARGE SCALE GENOMIC DNA]</scope>
    <source>
        <strain evidence="3">Rob3c / Tucson 14021-0248.25</strain>
    </source>
</reference>
<dbReference type="GO" id="GO:0051058">
    <property type="term" value="P:negative regulation of small GTPase mediated signal transduction"/>
    <property type="evidence" value="ECO:0007669"/>
    <property type="project" value="EnsemblMetazoa"/>
</dbReference>
<dbReference type="HOGENOM" id="CLU_154816_0_0_1"/>